<reference evidence="1 2" key="1">
    <citation type="submission" date="2015-07" db="EMBL/GenBank/DDBJ databases">
        <title>Emmonsia species relationships and genome sequence.</title>
        <authorList>
            <person name="Cuomo C.A."/>
            <person name="Schwartz I.S."/>
            <person name="Kenyon C."/>
            <person name="de Hoog G.S."/>
            <person name="Govender N.P."/>
            <person name="Botha A."/>
            <person name="Moreno L."/>
            <person name="de Vries M."/>
            <person name="Munoz J.F."/>
            <person name="Stielow J.B."/>
        </authorList>
    </citation>
    <scope>NUCLEOTIDE SEQUENCE [LARGE SCALE GENOMIC DNA]</scope>
    <source>
        <strain evidence="1 2">CBS 136260</strain>
    </source>
</reference>
<accession>A0A1B7NRR4</accession>
<name>A0A1B7NRR4_9EURO</name>
<organism evidence="1 2">
    <name type="scientific">Emergomyces africanus</name>
    <dbReference type="NCBI Taxonomy" id="1955775"/>
    <lineage>
        <taxon>Eukaryota</taxon>
        <taxon>Fungi</taxon>
        <taxon>Dikarya</taxon>
        <taxon>Ascomycota</taxon>
        <taxon>Pezizomycotina</taxon>
        <taxon>Eurotiomycetes</taxon>
        <taxon>Eurotiomycetidae</taxon>
        <taxon>Onygenales</taxon>
        <taxon>Ajellomycetaceae</taxon>
        <taxon>Emergomyces</taxon>
    </lineage>
</organism>
<gene>
    <name evidence="1" type="ORF">ACJ72_06265</name>
</gene>
<dbReference type="Proteomes" id="UP000091918">
    <property type="component" value="Unassembled WGS sequence"/>
</dbReference>
<sequence length="85" mass="9577">MEPASGYLEKLKAAETLCPNYYPNFDATVAYHRQFPANDPGAERSYLACCLRLVNALPRYNIGVQLTTTVELVRTRRVLTVLIKS</sequence>
<comment type="caution">
    <text evidence="1">The sequence shown here is derived from an EMBL/GenBank/DDBJ whole genome shotgun (WGS) entry which is preliminary data.</text>
</comment>
<keyword evidence="2" id="KW-1185">Reference proteome</keyword>
<evidence type="ECO:0000313" key="1">
    <source>
        <dbReference type="EMBL" id="OAX79416.1"/>
    </source>
</evidence>
<protein>
    <submittedName>
        <fullName evidence="1">Uncharacterized protein</fullName>
    </submittedName>
</protein>
<dbReference type="AlphaFoldDB" id="A0A1B7NRR4"/>
<dbReference type="OrthoDB" id="10538710at2759"/>
<dbReference type="EMBL" id="LGUA01001030">
    <property type="protein sequence ID" value="OAX79416.1"/>
    <property type="molecule type" value="Genomic_DNA"/>
</dbReference>
<proteinExistence type="predicted"/>
<evidence type="ECO:0000313" key="2">
    <source>
        <dbReference type="Proteomes" id="UP000091918"/>
    </source>
</evidence>